<dbReference type="CDD" id="cd02440">
    <property type="entry name" value="AdoMet_MTases"/>
    <property type="match status" value="1"/>
</dbReference>
<dbReference type="Pfam" id="PF08241">
    <property type="entry name" value="Methyltransf_11"/>
    <property type="match status" value="1"/>
</dbReference>
<organism evidence="2">
    <name type="scientific">marine metagenome</name>
    <dbReference type="NCBI Taxonomy" id="408172"/>
    <lineage>
        <taxon>unclassified sequences</taxon>
        <taxon>metagenomes</taxon>
        <taxon>ecological metagenomes</taxon>
    </lineage>
</organism>
<dbReference type="EMBL" id="UINC01137607">
    <property type="protein sequence ID" value="SVD23049.1"/>
    <property type="molecule type" value="Genomic_DNA"/>
</dbReference>
<name>A0A382TLS2_9ZZZZ</name>
<dbReference type="AlphaFoldDB" id="A0A382TLS2"/>
<accession>A0A382TLS2</accession>
<dbReference type="PANTHER" id="PTHR43861:SF1">
    <property type="entry name" value="TRANS-ACONITATE 2-METHYLTRANSFERASE"/>
    <property type="match status" value="1"/>
</dbReference>
<gene>
    <name evidence="2" type="ORF">METZ01_LOCUS375903</name>
</gene>
<dbReference type="SUPFAM" id="SSF53335">
    <property type="entry name" value="S-adenosyl-L-methionine-dependent methyltransferases"/>
    <property type="match status" value="1"/>
</dbReference>
<proteinExistence type="predicted"/>
<evidence type="ECO:0000259" key="1">
    <source>
        <dbReference type="Pfam" id="PF08241"/>
    </source>
</evidence>
<dbReference type="InterPro" id="IPR029063">
    <property type="entry name" value="SAM-dependent_MTases_sf"/>
</dbReference>
<feature type="domain" description="Methyltransferase type 11" evidence="1">
    <location>
        <begin position="45"/>
        <end position="141"/>
    </location>
</feature>
<sequence>IRDKTMDFDQNLGELQRKVAQSQEGVGRRKLIYESLGVESGQSILDLGCGGGYQARILALAVGSEGRVVGVDPSLKQLEVAREYCSDLDNVEFTQDSGTDLSFDDETFDSATSTNVLDYIDGVDGVVAELRRVLRKGGRLCTISILWDHHRFHGADPTLNDRILHVFRDHCPHQMLPLELPKILLNNGFAGISSMPIPILNMTMHNDAFARWTSKNIAAFVIKNGISEDDVALWLRQLEEADRDGHFGFVSMSVLTTGVAI</sequence>
<dbReference type="Gene3D" id="3.40.50.150">
    <property type="entry name" value="Vaccinia Virus protein VP39"/>
    <property type="match status" value="1"/>
</dbReference>
<reference evidence="2" key="1">
    <citation type="submission" date="2018-05" db="EMBL/GenBank/DDBJ databases">
        <authorList>
            <person name="Lanie J.A."/>
            <person name="Ng W.-L."/>
            <person name="Kazmierczak K.M."/>
            <person name="Andrzejewski T.M."/>
            <person name="Davidsen T.M."/>
            <person name="Wayne K.J."/>
            <person name="Tettelin H."/>
            <person name="Glass J.I."/>
            <person name="Rusch D."/>
            <person name="Podicherti R."/>
            <person name="Tsui H.-C.T."/>
            <person name="Winkler M.E."/>
        </authorList>
    </citation>
    <scope>NUCLEOTIDE SEQUENCE</scope>
</reference>
<feature type="non-terminal residue" evidence="2">
    <location>
        <position position="1"/>
    </location>
</feature>
<protein>
    <recommendedName>
        <fullName evidence="1">Methyltransferase type 11 domain-containing protein</fullName>
    </recommendedName>
</protein>
<dbReference type="InterPro" id="IPR013216">
    <property type="entry name" value="Methyltransf_11"/>
</dbReference>
<evidence type="ECO:0000313" key="2">
    <source>
        <dbReference type="EMBL" id="SVD23049.1"/>
    </source>
</evidence>
<dbReference type="GO" id="GO:0008757">
    <property type="term" value="F:S-adenosylmethionine-dependent methyltransferase activity"/>
    <property type="evidence" value="ECO:0007669"/>
    <property type="project" value="InterPro"/>
</dbReference>
<dbReference type="PANTHER" id="PTHR43861">
    <property type="entry name" value="TRANS-ACONITATE 2-METHYLTRANSFERASE-RELATED"/>
    <property type="match status" value="1"/>
</dbReference>